<dbReference type="Proteomes" id="UP001164965">
    <property type="component" value="Chromosome"/>
</dbReference>
<evidence type="ECO:0000313" key="2">
    <source>
        <dbReference type="Proteomes" id="UP001164965"/>
    </source>
</evidence>
<reference evidence="1" key="1">
    <citation type="submission" date="2022-10" db="EMBL/GenBank/DDBJ databases">
        <title>Rhodococcus sp.75.</title>
        <authorList>
            <person name="Sun M."/>
        </authorList>
    </citation>
    <scope>NUCLEOTIDE SEQUENCE</scope>
    <source>
        <strain evidence="1">75</strain>
    </source>
</reference>
<name>A0ABY6NXK3_9NOCA</name>
<keyword evidence="2" id="KW-1185">Reference proteome</keyword>
<dbReference type="RefSeq" id="WP_265381821.1">
    <property type="nucleotide sequence ID" value="NZ_CP110615.1"/>
</dbReference>
<accession>A0ABY6NXK3</accession>
<gene>
    <name evidence="1" type="ORF">RHODO2019_10890</name>
</gene>
<protein>
    <submittedName>
        <fullName evidence="1">Uncharacterized protein</fullName>
    </submittedName>
</protein>
<sequence>MLELVENGPVEDILLAVLREGLPDIEVVSLIADAPPPTFILVRRLPGLGDWSGDPRFTDFGRFFVNTFTADPDGDEKGALLSEAARVVLRNAWLAHRSYPGLGSITSIRMAIEPSRRTDWATSSGPVQYADLPTGFWRYDTQYQIKVRRPFHSPLLTPPT</sequence>
<evidence type="ECO:0000313" key="1">
    <source>
        <dbReference type="EMBL" id="UZJ23713.1"/>
    </source>
</evidence>
<organism evidence="1 2">
    <name type="scientific">Rhodococcus antarcticus</name>
    <dbReference type="NCBI Taxonomy" id="2987751"/>
    <lineage>
        <taxon>Bacteria</taxon>
        <taxon>Bacillati</taxon>
        <taxon>Actinomycetota</taxon>
        <taxon>Actinomycetes</taxon>
        <taxon>Mycobacteriales</taxon>
        <taxon>Nocardiaceae</taxon>
        <taxon>Rhodococcus</taxon>
    </lineage>
</organism>
<proteinExistence type="predicted"/>
<dbReference type="EMBL" id="CP110615">
    <property type="protein sequence ID" value="UZJ23713.1"/>
    <property type="molecule type" value="Genomic_DNA"/>
</dbReference>